<gene>
    <name evidence="1" type="ORF">SAMN05444389_11274</name>
</gene>
<protein>
    <submittedName>
        <fullName evidence="1">Uncharacterized protein</fullName>
    </submittedName>
</protein>
<proteinExistence type="predicted"/>
<organism evidence="1 2">
    <name type="scientific">Paracoccus solventivorans</name>
    <dbReference type="NCBI Taxonomy" id="53463"/>
    <lineage>
        <taxon>Bacteria</taxon>
        <taxon>Pseudomonadati</taxon>
        <taxon>Pseudomonadota</taxon>
        <taxon>Alphaproteobacteria</taxon>
        <taxon>Rhodobacterales</taxon>
        <taxon>Paracoccaceae</taxon>
        <taxon>Paracoccus</taxon>
    </lineage>
</organism>
<keyword evidence="2" id="KW-1185">Reference proteome</keyword>
<accession>A0A1M7JL17</accession>
<dbReference type="EMBL" id="FRCK01000012">
    <property type="protein sequence ID" value="SHM53625.1"/>
    <property type="molecule type" value="Genomic_DNA"/>
</dbReference>
<dbReference type="AlphaFoldDB" id="A0A1M7JL17"/>
<evidence type="ECO:0000313" key="2">
    <source>
        <dbReference type="Proteomes" id="UP000184444"/>
    </source>
</evidence>
<sequence>MKEMGFYDVLSLERICEDLVGWRSERYIELLNTRRDWCNQLFCGLLGETGEAPQDPGP</sequence>
<reference evidence="2" key="1">
    <citation type="submission" date="2016-11" db="EMBL/GenBank/DDBJ databases">
        <authorList>
            <person name="Varghese N."/>
            <person name="Submissions S."/>
        </authorList>
    </citation>
    <scope>NUCLEOTIDE SEQUENCE [LARGE SCALE GENOMIC DNA]</scope>
    <source>
        <strain evidence="2">DSM 6637</strain>
    </source>
</reference>
<name>A0A1M7JL17_9RHOB</name>
<evidence type="ECO:0000313" key="1">
    <source>
        <dbReference type="EMBL" id="SHM53625.1"/>
    </source>
</evidence>
<dbReference type="STRING" id="53463.SAMN05444389_11274"/>
<dbReference type="Proteomes" id="UP000184444">
    <property type="component" value="Unassembled WGS sequence"/>
</dbReference>